<dbReference type="Gene3D" id="3.40.630.30">
    <property type="match status" value="1"/>
</dbReference>
<sequence>MSLPHQIVIAKNQGEIEECYKVRIDVFHHEQGFPLDTEIDDLDPTATHFLLRHLPSIASSSESSESEPIPIGTIRGTRHSSEDHTYYKLSRLAVLKPYRQYKFGRELVAALHDWIIADAQASGLGGSVRAVCHSQIPVKGFYSK</sequence>
<evidence type="ECO:0000313" key="2">
    <source>
        <dbReference type="Proteomes" id="UP000297245"/>
    </source>
</evidence>
<protein>
    <submittedName>
        <fullName evidence="1">Uncharacterized protein</fullName>
    </submittedName>
</protein>
<dbReference type="AlphaFoldDB" id="A0A4V4HIY1"/>
<dbReference type="UniPathway" id="UPA00113">
    <property type="reaction ID" value="UER00529"/>
</dbReference>
<dbReference type="GO" id="GO:0006048">
    <property type="term" value="P:UDP-N-acetylglucosamine biosynthetic process"/>
    <property type="evidence" value="ECO:0007669"/>
    <property type="project" value="UniProtKB-UniPathway"/>
</dbReference>
<proteinExistence type="predicted"/>
<name>A0A4V4HIY1_DENBC</name>
<keyword evidence="2" id="KW-1185">Reference proteome</keyword>
<reference evidence="1 2" key="1">
    <citation type="journal article" date="2019" name="Nat. Ecol. Evol.">
        <title>Megaphylogeny resolves global patterns of mushroom evolution.</title>
        <authorList>
            <person name="Varga T."/>
            <person name="Krizsan K."/>
            <person name="Foldi C."/>
            <person name="Dima B."/>
            <person name="Sanchez-Garcia M."/>
            <person name="Sanchez-Ramirez S."/>
            <person name="Szollosi G.J."/>
            <person name="Szarkandi J.G."/>
            <person name="Papp V."/>
            <person name="Albert L."/>
            <person name="Andreopoulos W."/>
            <person name="Angelini C."/>
            <person name="Antonin V."/>
            <person name="Barry K.W."/>
            <person name="Bougher N.L."/>
            <person name="Buchanan P."/>
            <person name="Buyck B."/>
            <person name="Bense V."/>
            <person name="Catcheside P."/>
            <person name="Chovatia M."/>
            <person name="Cooper J."/>
            <person name="Damon W."/>
            <person name="Desjardin D."/>
            <person name="Finy P."/>
            <person name="Geml J."/>
            <person name="Haridas S."/>
            <person name="Hughes K."/>
            <person name="Justo A."/>
            <person name="Karasinski D."/>
            <person name="Kautmanova I."/>
            <person name="Kiss B."/>
            <person name="Kocsube S."/>
            <person name="Kotiranta H."/>
            <person name="LaButti K.M."/>
            <person name="Lechner B.E."/>
            <person name="Liimatainen K."/>
            <person name="Lipzen A."/>
            <person name="Lukacs Z."/>
            <person name="Mihaltcheva S."/>
            <person name="Morgado L.N."/>
            <person name="Niskanen T."/>
            <person name="Noordeloos M.E."/>
            <person name="Ohm R.A."/>
            <person name="Ortiz-Santana B."/>
            <person name="Ovrebo C."/>
            <person name="Racz N."/>
            <person name="Riley R."/>
            <person name="Savchenko A."/>
            <person name="Shiryaev A."/>
            <person name="Soop K."/>
            <person name="Spirin V."/>
            <person name="Szebenyi C."/>
            <person name="Tomsovsky M."/>
            <person name="Tulloss R.E."/>
            <person name="Uehling J."/>
            <person name="Grigoriev I.V."/>
            <person name="Vagvolgyi C."/>
            <person name="Papp T."/>
            <person name="Martin F.M."/>
            <person name="Miettinen O."/>
            <person name="Hibbett D.S."/>
            <person name="Nagy L.G."/>
        </authorList>
    </citation>
    <scope>NUCLEOTIDE SEQUENCE [LARGE SCALE GENOMIC DNA]</scope>
    <source>
        <strain evidence="1 2">CBS 962.96</strain>
    </source>
</reference>
<dbReference type="OrthoDB" id="329272at2759"/>
<evidence type="ECO:0000313" key="1">
    <source>
        <dbReference type="EMBL" id="THV08276.1"/>
    </source>
</evidence>
<dbReference type="EMBL" id="ML179035">
    <property type="protein sequence ID" value="THV08276.1"/>
    <property type="molecule type" value="Genomic_DNA"/>
</dbReference>
<dbReference type="SUPFAM" id="SSF55729">
    <property type="entry name" value="Acyl-CoA N-acyltransferases (Nat)"/>
    <property type="match status" value="1"/>
</dbReference>
<dbReference type="InterPro" id="IPR016181">
    <property type="entry name" value="Acyl_CoA_acyltransferase"/>
</dbReference>
<gene>
    <name evidence="1" type="ORF">K435DRAFT_5811</name>
</gene>
<dbReference type="Proteomes" id="UP000297245">
    <property type="component" value="Unassembled WGS sequence"/>
</dbReference>
<accession>A0A4V4HIY1</accession>
<organism evidence="1 2">
    <name type="scientific">Dendrothele bispora (strain CBS 962.96)</name>
    <dbReference type="NCBI Taxonomy" id="1314807"/>
    <lineage>
        <taxon>Eukaryota</taxon>
        <taxon>Fungi</taxon>
        <taxon>Dikarya</taxon>
        <taxon>Basidiomycota</taxon>
        <taxon>Agaricomycotina</taxon>
        <taxon>Agaricomycetes</taxon>
        <taxon>Agaricomycetidae</taxon>
        <taxon>Agaricales</taxon>
        <taxon>Agaricales incertae sedis</taxon>
        <taxon>Dendrothele</taxon>
    </lineage>
</organism>